<dbReference type="Proteomes" id="UP000682416">
    <property type="component" value="Chromosome"/>
</dbReference>
<proteinExistence type="predicted"/>
<evidence type="ECO:0000256" key="1">
    <source>
        <dbReference type="SAM" id="MobiDB-lite"/>
    </source>
</evidence>
<dbReference type="KEGG" id="nec:KGD82_01495"/>
<reference evidence="2" key="1">
    <citation type="submission" date="2021-05" db="EMBL/GenBank/DDBJ databases">
        <authorList>
            <person name="Kaiqin L."/>
            <person name="Jian G."/>
        </authorList>
    </citation>
    <scope>NUCLEOTIDE SEQUENCE</scope>
    <source>
        <strain evidence="2">HDS5</strain>
    </source>
</reference>
<gene>
    <name evidence="2" type="ORF">KGD82_01495</name>
</gene>
<protein>
    <submittedName>
        <fullName evidence="2">Uncharacterized protein</fullName>
    </submittedName>
</protein>
<keyword evidence="3" id="KW-1185">Reference proteome</keyword>
<dbReference type="EMBL" id="CP074402">
    <property type="protein sequence ID" value="QVJ03440.1"/>
    <property type="molecule type" value="Genomic_DNA"/>
</dbReference>
<sequence>MNGLGLEDRLHDHVALDEIELYAEVLIAVADTDRQLSPAEIDRALGLTRTPLASGTVAPPPDGDGVRETDDAGNPPVSTSETTSPDGSHPQGAPSPREPAPSRTKRPCGGDAPDTPSETRYAGPVPPARDGHRPPTFVLPVHGAVPDGASASRPLCDVVLPHFVPWRAWHL</sequence>
<evidence type="ECO:0000313" key="2">
    <source>
        <dbReference type="EMBL" id="QVJ03440.1"/>
    </source>
</evidence>
<accession>A0A975QML1</accession>
<name>A0A975QML1_9ACTN</name>
<feature type="compositionally biased region" description="Polar residues" evidence="1">
    <location>
        <begin position="76"/>
        <end position="86"/>
    </location>
</feature>
<evidence type="ECO:0000313" key="3">
    <source>
        <dbReference type="Proteomes" id="UP000682416"/>
    </source>
</evidence>
<organism evidence="2 3">
    <name type="scientific">Nocardiopsis eucommiae</name>
    <dbReference type="NCBI Taxonomy" id="2831970"/>
    <lineage>
        <taxon>Bacteria</taxon>
        <taxon>Bacillati</taxon>
        <taxon>Actinomycetota</taxon>
        <taxon>Actinomycetes</taxon>
        <taxon>Streptosporangiales</taxon>
        <taxon>Nocardiopsidaceae</taxon>
        <taxon>Nocardiopsis</taxon>
    </lineage>
</organism>
<dbReference type="RefSeq" id="WP_378738138.1">
    <property type="nucleotide sequence ID" value="NZ_CBDRIY010000004.1"/>
</dbReference>
<dbReference type="AlphaFoldDB" id="A0A975QML1"/>
<feature type="region of interest" description="Disordered" evidence="1">
    <location>
        <begin position="51"/>
        <end position="137"/>
    </location>
</feature>